<feature type="region of interest" description="Disordered" evidence="2">
    <location>
        <begin position="583"/>
        <end position="604"/>
    </location>
</feature>
<protein>
    <submittedName>
        <fullName evidence="3">Uncharacterized protein</fullName>
    </submittedName>
</protein>
<dbReference type="AlphaFoldDB" id="A0AAW1PD49"/>
<sequence length="955" mass="105166">MKSWVKRLQIGSSKRSARGSTTGKSLHTVTEGEPESWTRDRSRADSEAFFIAAAQTHNKVPEPVTPPSPFVERPSRQSTRVSYDFSQKRDHHSAPESDQYLHRRSQPQGRPRASYEVPQARVDHRKASKAPPAVSADLLQRQRLDRSEADMYEYLNQPSQPPNAGSGTPRQGATVLQQRAAHEGNSRGPRNRPAPTPAKANPILSHTEPAWQQSPARDEAISRPQSSEVTREAFSPVTPEPLQGRLSAHPAPMSSNAFWAVNAHQLRNVGKSTAADSFRWRRPSRRGWMYENENKLLSVNTTPQPAASALPGRMAASTPINTQPVVLDPSGFAPPDLTAAQTHEDITPVAAVQDPMQLDNSRYIRNADGGYEVFAPTPDTRSRSIHNLKDSSVTDWEGVLDDNPVFEPGDWERETMRHNLLAAQADAQRLQLALGAARQQQSSADLERGALSDQLQSVGAERDRLTHQVAVMHRQLQAAAGEAALMDRSPHATSTRNRLSACISEILNLRSDLENEQAAHTETLEARAAAEQRLKEVHQCQSDVNSALLAAQAQGRMHRQQCAQLQEAVNRLEADNLRLYEQQQEEGLHSASSAQLSRLASPSEEQLNRRIAELTDNLTRQSEQELRAVRNGQDLSAQLQATQQDLARAQAKCVRLDEVEALAEEALATLESQRQEVARLQTELAHVTLGDQAQGHAFHSSAREESLQAEIEQLRHSMTVAQDDAAEQVQMLKQQLAQKDALLDEAALYNDPVCSACQVKDRELQELKLEEAMRAEEESQLKRLRAHEGLNGSMVPAGQARDLQLQVQVQELTARLQQQRSSRGSTRPQQNPIMQSASAAANLNTAGTMESPEGSLALRSHSDTNLGNAGHTPRSIRSTQGSVARLPTAFEKQELPSLHDTAMRHGLHDTMDVSLDGTRFTDMAGELDTMDGMASVFSESSSEGLSGRTHAILSV</sequence>
<accession>A0AAW1PD49</accession>
<evidence type="ECO:0000256" key="2">
    <source>
        <dbReference type="SAM" id="MobiDB-lite"/>
    </source>
</evidence>
<feature type="region of interest" description="Disordered" evidence="2">
    <location>
        <begin position="1"/>
        <end position="139"/>
    </location>
</feature>
<feature type="compositionally biased region" description="Basic and acidic residues" evidence="2">
    <location>
        <begin position="36"/>
        <end position="46"/>
    </location>
</feature>
<gene>
    <name evidence="3" type="ORF">WJX73_008846</name>
</gene>
<evidence type="ECO:0000256" key="1">
    <source>
        <dbReference type="SAM" id="Coils"/>
    </source>
</evidence>
<evidence type="ECO:0000313" key="4">
    <source>
        <dbReference type="Proteomes" id="UP001465755"/>
    </source>
</evidence>
<feature type="region of interest" description="Disordered" evidence="2">
    <location>
        <begin position="814"/>
        <end position="833"/>
    </location>
</feature>
<dbReference type="Proteomes" id="UP001465755">
    <property type="component" value="Unassembled WGS sequence"/>
</dbReference>
<organism evidence="3 4">
    <name type="scientific">Symbiochloris irregularis</name>
    <dbReference type="NCBI Taxonomy" id="706552"/>
    <lineage>
        <taxon>Eukaryota</taxon>
        <taxon>Viridiplantae</taxon>
        <taxon>Chlorophyta</taxon>
        <taxon>core chlorophytes</taxon>
        <taxon>Trebouxiophyceae</taxon>
        <taxon>Trebouxiales</taxon>
        <taxon>Trebouxiaceae</taxon>
        <taxon>Symbiochloris</taxon>
    </lineage>
</organism>
<feature type="compositionally biased region" description="Polar residues" evidence="2">
    <location>
        <begin position="10"/>
        <end position="28"/>
    </location>
</feature>
<feature type="compositionally biased region" description="Low complexity" evidence="2">
    <location>
        <begin position="589"/>
        <end position="603"/>
    </location>
</feature>
<feature type="region of interest" description="Disordered" evidence="2">
    <location>
        <begin position="846"/>
        <end position="881"/>
    </location>
</feature>
<feature type="compositionally biased region" description="Polar residues" evidence="2">
    <location>
        <begin position="76"/>
        <end position="85"/>
    </location>
</feature>
<feature type="coiled-coil region" evidence="1">
    <location>
        <begin position="760"/>
        <end position="787"/>
    </location>
</feature>
<feature type="compositionally biased region" description="Polar residues" evidence="2">
    <location>
        <begin position="156"/>
        <end position="177"/>
    </location>
</feature>
<feature type="compositionally biased region" description="Basic and acidic residues" evidence="2">
    <location>
        <begin position="86"/>
        <end position="101"/>
    </location>
</feature>
<keyword evidence="4" id="KW-1185">Reference proteome</keyword>
<keyword evidence="1" id="KW-0175">Coiled coil</keyword>
<feature type="region of interest" description="Disordered" evidence="2">
    <location>
        <begin position="155"/>
        <end position="242"/>
    </location>
</feature>
<evidence type="ECO:0000313" key="3">
    <source>
        <dbReference type="EMBL" id="KAK9806048.1"/>
    </source>
</evidence>
<reference evidence="3 4" key="1">
    <citation type="journal article" date="2024" name="Nat. Commun.">
        <title>Phylogenomics reveals the evolutionary origins of lichenization in chlorophyte algae.</title>
        <authorList>
            <person name="Puginier C."/>
            <person name="Libourel C."/>
            <person name="Otte J."/>
            <person name="Skaloud P."/>
            <person name="Haon M."/>
            <person name="Grisel S."/>
            <person name="Petersen M."/>
            <person name="Berrin J.G."/>
            <person name="Delaux P.M."/>
            <person name="Dal Grande F."/>
            <person name="Keller J."/>
        </authorList>
    </citation>
    <scope>NUCLEOTIDE SEQUENCE [LARGE SCALE GENOMIC DNA]</scope>
    <source>
        <strain evidence="3 4">SAG 2036</strain>
    </source>
</reference>
<comment type="caution">
    <text evidence="3">The sequence shown here is derived from an EMBL/GenBank/DDBJ whole genome shotgun (WGS) entry which is preliminary data.</text>
</comment>
<name>A0AAW1PD49_9CHLO</name>
<proteinExistence type="predicted"/>
<dbReference type="EMBL" id="JALJOQ010000039">
    <property type="protein sequence ID" value="KAK9806048.1"/>
    <property type="molecule type" value="Genomic_DNA"/>
</dbReference>